<keyword evidence="1" id="KW-0472">Membrane</keyword>
<organism evidence="2 3">
    <name type="scientific">Actinoallomurus iriomotensis</name>
    <dbReference type="NCBI Taxonomy" id="478107"/>
    <lineage>
        <taxon>Bacteria</taxon>
        <taxon>Bacillati</taxon>
        <taxon>Actinomycetota</taxon>
        <taxon>Actinomycetes</taxon>
        <taxon>Streptosporangiales</taxon>
        <taxon>Thermomonosporaceae</taxon>
        <taxon>Actinoallomurus</taxon>
    </lineage>
</organism>
<comment type="caution">
    <text evidence="2">The sequence shown here is derived from an EMBL/GenBank/DDBJ whole genome shotgun (WGS) entry which is preliminary data.</text>
</comment>
<protein>
    <submittedName>
        <fullName evidence="2">Uncharacterized protein</fullName>
    </submittedName>
</protein>
<keyword evidence="1" id="KW-0812">Transmembrane</keyword>
<feature type="transmembrane region" description="Helical" evidence="1">
    <location>
        <begin position="6"/>
        <end position="27"/>
    </location>
</feature>
<dbReference type="RefSeq" id="WP_285573017.1">
    <property type="nucleotide sequence ID" value="NZ_BSTK01000005.1"/>
</dbReference>
<keyword evidence="1" id="KW-1133">Transmembrane helix</keyword>
<name>A0A9W6VUP3_9ACTN</name>
<dbReference type="Proteomes" id="UP001165074">
    <property type="component" value="Unassembled WGS sequence"/>
</dbReference>
<dbReference type="EMBL" id="BSTK01000005">
    <property type="protein sequence ID" value="GLY85823.1"/>
    <property type="molecule type" value="Genomic_DNA"/>
</dbReference>
<reference evidence="2" key="1">
    <citation type="submission" date="2023-03" db="EMBL/GenBank/DDBJ databases">
        <title>Actinoallomurus iriomotensis NBRC 103684.</title>
        <authorList>
            <person name="Ichikawa N."/>
            <person name="Sato H."/>
            <person name="Tonouchi N."/>
        </authorList>
    </citation>
    <scope>NUCLEOTIDE SEQUENCE</scope>
    <source>
        <strain evidence="2">NBRC 103684</strain>
    </source>
</reference>
<gene>
    <name evidence="2" type="ORF">Airi02_037520</name>
</gene>
<keyword evidence="3" id="KW-1185">Reference proteome</keyword>
<evidence type="ECO:0000256" key="1">
    <source>
        <dbReference type="SAM" id="Phobius"/>
    </source>
</evidence>
<evidence type="ECO:0000313" key="2">
    <source>
        <dbReference type="EMBL" id="GLY85823.1"/>
    </source>
</evidence>
<proteinExistence type="predicted"/>
<dbReference type="AlphaFoldDB" id="A0A9W6VUP3"/>
<evidence type="ECO:0000313" key="3">
    <source>
        <dbReference type="Proteomes" id="UP001165074"/>
    </source>
</evidence>
<sequence>MGTLQFIDSLVGRLAWPVVALALGLVFRRPLTQLLGRVHKLRWGEKEAELTGLVEAASDIQEAVKAAASPLPEDGTESEHARRERIERLMRDAATWGFNLSAVLGLRKMPEMRLQWSADQPVIVTDLLAPSEPEQPPVDMDVVFDDWLAGALAKLHEDNKRRRK</sequence>
<accession>A0A9W6VUP3</accession>